<dbReference type="PANTHER" id="PTHR47823">
    <property type="entry name" value="ION_TRANS DOMAIN-CONTAINING PROTEIN"/>
    <property type="match status" value="1"/>
</dbReference>
<accession>A0A813CIG5</accession>
<feature type="transmembrane region" description="Helical" evidence="1">
    <location>
        <begin position="610"/>
        <end position="630"/>
    </location>
</feature>
<keyword evidence="1" id="KW-1133">Transmembrane helix</keyword>
<dbReference type="SUPFAM" id="SSF81324">
    <property type="entry name" value="Voltage-gated potassium channels"/>
    <property type="match status" value="1"/>
</dbReference>
<feature type="transmembrane region" description="Helical" evidence="1">
    <location>
        <begin position="270"/>
        <end position="294"/>
    </location>
</feature>
<keyword evidence="1" id="KW-0812">Transmembrane</keyword>
<evidence type="ECO:0000313" key="3">
    <source>
        <dbReference type="Proteomes" id="UP000601435"/>
    </source>
</evidence>
<evidence type="ECO:0000256" key="1">
    <source>
        <dbReference type="SAM" id="Phobius"/>
    </source>
</evidence>
<keyword evidence="1" id="KW-0472">Membrane</keyword>
<keyword evidence="3" id="KW-1185">Reference proteome</keyword>
<dbReference type="AlphaFoldDB" id="A0A813CIG5"/>
<gene>
    <name evidence="2" type="primary">Kcnh5</name>
    <name evidence="2" type="ORF">SNEC2469_LOCUS34788</name>
</gene>
<dbReference type="Proteomes" id="UP000601435">
    <property type="component" value="Unassembled WGS sequence"/>
</dbReference>
<dbReference type="PANTHER" id="PTHR47823:SF9">
    <property type="entry name" value="CHROMOSOME UNDETERMINED SCAFFOLD_10, WHOLE GENOME SHOTGUN SEQUENCE"/>
    <property type="match status" value="1"/>
</dbReference>
<comment type="caution">
    <text evidence="2">The sequence shown here is derived from an EMBL/GenBank/DDBJ whole genome shotgun (WGS) entry which is preliminary data.</text>
</comment>
<evidence type="ECO:0000313" key="2">
    <source>
        <dbReference type="EMBL" id="CAE7942764.1"/>
    </source>
</evidence>
<protein>
    <submittedName>
        <fullName evidence="2">Kcnh5 protein</fullName>
    </submittedName>
</protein>
<feature type="transmembrane region" description="Helical" evidence="1">
    <location>
        <begin position="760"/>
        <end position="783"/>
    </location>
</feature>
<dbReference type="Gene3D" id="1.10.287.70">
    <property type="match status" value="1"/>
</dbReference>
<feature type="transmembrane region" description="Helical" evidence="1">
    <location>
        <begin position="642"/>
        <end position="662"/>
    </location>
</feature>
<organism evidence="2 3">
    <name type="scientific">Symbiodinium necroappetens</name>
    <dbReference type="NCBI Taxonomy" id="1628268"/>
    <lineage>
        <taxon>Eukaryota</taxon>
        <taxon>Sar</taxon>
        <taxon>Alveolata</taxon>
        <taxon>Dinophyceae</taxon>
        <taxon>Suessiales</taxon>
        <taxon>Symbiodiniaceae</taxon>
        <taxon>Symbiodinium</taxon>
    </lineage>
</organism>
<feature type="transmembrane region" description="Helical" evidence="1">
    <location>
        <begin position="833"/>
        <end position="852"/>
    </location>
</feature>
<sequence length="909" mass="99962">MAEDARSFEIFLRSELDALQTRLLAKFSTTRRAIEIDPAKAPGWLGPSEVCGRSYEVAEQNGESVEELQPQGGIRLQHESTPLAEAMGQVMPDETALFRTSQLLASLKTYDCLEGDGDADFCTQMAQADVERETASCGSCPEDDVVQNPKALVSWVIRQAGGAMLLDQMGMYYDLNFGVALASNSILCLGSVRQTKPRAESELDMNIRPLPQQVVFLPSAPDSREVATMRPSKDPAMMRVGVNLGSAEEEEKAAKVAVTMHETMVRSLNLVRLATWSAVILGSPVVVQSCFIHSVDLPSWLFRLFAIYAVVGVVGTLVAPEQAFYALGLKELRWAFLRLYPEAASWNGNHLPDGDSCSKSLLGGGDLQHWKFVSPLAAGDDALGELGRASVLVKWSGSEKFLMLDSQGWAIPGPKSLATVVALQPVYIKGQQLADTYTLQLRSKSSKWDDHWLACTPVNHLRVGGWLRAFRSQQEACPFKLVQDSSCPMGTCKMLSTWPTPPQQEPIFTLAKDGGCMPAGFYLVDQLHGGRSYVGQAPDVEASHFELSAWTTPLSKKGSMVLKQVSAKHTLSATQEEDDDQNRTGMSTSRGRGCLDRLVLHPYKAGRVSWGLLTLIVVAWEAVAMPLLLFDLGDLSVALSSITSAMLAFWIVDICINCITGVDRGGVIDLNLKTAFREYATSWMIPDLMIVALDVVVLVAVSEDSGETPTSAGSQGMRLARALRLLRLIRLLRIYKASSAANFLVDYIRSPSLLIATRILMTLLTILFINHYIACGWCAIAYFNVDALTWILASNLEQATFTELYLSSLHWSLTQFSPATNNIAPQNVLERSVAAFVVIFALLVFSSFVSSITNHMNQLRITNARMIEEDMQLRNFFEKRMISVDLSGRIQHLFKKGCLADIARTGKSW</sequence>
<dbReference type="EMBL" id="CAJNJA010097641">
    <property type="protein sequence ID" value="CAE7942764.1"/>
    <property type="molecule type" value="Genomic_DNA"/>
</dbReference>
<dbReference type="OrthoDB" id="445477at2759"/>
<proteinExistence type="predicted"/>
<feature type="transmembrane region" description="Helical" evidence="1">
    <location>
        <begin position="300"/>
        <end position="320"/>
    </location>
</feature>
<name>A0A813CIG5_9DINO</name>
<reference evidence="2" key="1">
    <citation type="submission" date="2021-02" db="EMBL/GenBank/DDBJ databases">
        <authorList>
            <person name="Dougan E. K."/>
            <person name="Rhodes N."/>
            <person name="Thang M."/>
            <person name="Chan C."/>
        </authorList>
    </citation>
    <scope>NUCLEOTIDE SEQUENCE</scope>
</reference>